<keyword evidence="4 5" id="KW-0472">Membrane</keyword>
<dbReference type="Pfam" id="PF00902">
    <property type="entry name" value="TatC"/>
    <property type="match status" value="1"/>
</dbReference>
<comment type="similarity">
    <text evidence="5">Belongs to the TatC family.</text>
</comment>
<dbReference type="GO" id="GO:0009977">
    <property type="term" value="F:proton motive force dependent protein transmembrane transporter activity"/>
    <property type="evidence" value="ECO:0007669"/>
    <property type="project" value="TreeGrafter"/>
</dbReference>
<gene>
    <name evidence="5" type="primary">tatC</name>
    <name evidence="6" type="ORF">EDC37_12119</name>
</gene>
<feature type="transmembrane region" description="Helical" evidence="5">
    <location>
        <begin position="125"/>
        <end position="153"/>
    </location>
</feature>
<keyword evidence="3 5" id="KW-1133">Transmembrane helix</keyword>
<feature type="transmembrane region" description="Helical" evidence="5">
    <location>
        <begin position="93"/>
        <end position="118"/>
    </location>
</feature>
<evidence type="ECO:0000256" key="2">
    <source>
        <dbReference type="ARBA" id="ARBA00022692"/>
    </source>
</evidence>
<proteinExistence type="inferred from homology"/>
<comment type="caution">
    <text evidence="6">The sequence shown here is derived from an EMBL/GenBank/DDBJ whole genome shotgun (WGS) entry which is preliminary data.</text>
</comment>
<evidence type="ECO:0000313" key="6">
    <source>
        <dbReference type="EMBL" id="TCS76684.1"/>
    </source>
</evidence>
<reference evidence="6 7" key="1">
    <citation type="submission" date="2019-03" db="EMBL/GenBank/DDBJ databases">
        <title>Genomic Encyclopedia of Type Strains, Phase IV (KMG-IV): sequencing the most valuable type-strain genomes for metagenomic binning, comparative biology and taxonomic classification.</title>
        <authorList>
            <person name="Goeker M."/>
        </authorList>
    </citation>
    <scope>NUCLEOTIDE SEQUENCE [LARGE SCALE GENOMIC DNA]</scope>
    <source>
        <strain evidence="6 7">DSM 20467</strain>
    </source>
</reference>
<comment type="function">
    <text evidence="5">Part of the twin-arginine translocation (Tat) system that transports large folded proteins containing a characteristic twin-arginine motif in their signal peptide across membranes.</text>
</comment>
<keyword evidence="5" id="KW-0811">Translocation</keyword>
<feature type="transmembrane region" description="Helical" evidence="5">
    <location>
        <begin position="173"/>
        <end position="198"/>
    </location>
</feature>
<feature type="transmembrane region" description="Helical" evidence="5">
    <location>
        <begin position="232"/>
        <end position="253"/>
    </location>
</feature>
<keyword evidence="5" id="KW-0813">Transport</keyword>
<keyword evidence="7" id="KW-1185">Reference proteome</keyword>
<dbReference type="GO" id="GO:0043953">
    <property type="term" value="P:protein transport by the Tat complex"/>
    <property type="evidence" value="ECO:0007669"/>
    <property type="project" value="UniProtKB-UniRule"/>
</dbReference>
<evidence type="ECO:0000256" key="1">
    <source>
        <dbReference type="ARBA" id="ARBA00004141"/>
    </source>
</evidence>
<accession>A0A4V2URD3</accession>
<evidence type="ECO:0000256" key="3">
    <source>
        <dbReference type="ARBA" id="ARBA00022989"/>
    </source>
</evidence>
<keyword evidence="2 5" id="KW-0812">Transmembrane</keyword>
<feature type="transmembrane region" description="Helical" evidence="5">
    <location>
        <begin position="210"/>
        <end position="226"/>
    </location>
</feature>
<comment type="subcellular location">
    <subcellularLocation>
        <location evidence="5">Cell membrane</location>
        <topology evidence="5">Multi-pass membrane protein</topology>
    </subcellularLocation>
    <subcellularLocation>
        <location evidence="1">Membrane</location>
        <topology evidence="1">Multi-pass membrane protein</topology>
    </subcellularLocation>
</comment>
<comment type="subunit">
    <text evidence="5">Forms a complex with TatA.</text>
</comment>
<organism evidence="6 7">
    <name type="scientific">Pectinatus cerevisiiphilus</name>
    <dbReference type="NCBI Taxonomy" id="86956"/>
    <lineage>
        <taxon>Bacteria</taxon>
        <taxon>Bacillati</taxon>
        <taxon>Bacillota</taxon>
        <taxon>Negativicutes</taxon>
        <taxon>Selenomonadales</taxon>
        <taxon>Selenomonadaceae</taxon>
        <taxon>Pectinatus</taxon>
    </lineage>
</organism>
<dbReference type="PRINTS" id="PR01840">
    <property type="entry name" value="TATCFAMILY"/>
</dbReference>
<feature type="transmembrane region" description="Helical" evidence="5">
    <location>
        <begin position="50"/>
        <end position="73"/>
    </location>
</feature>
<keyword evidence="5" id="KW-1003">Cell membrane</keyword>
<name>A0A4V2URD3_9FIRM</name>
<dbReference type="PANTHER" id="PTHR30371:SF0">
    <property type="entry name" value="SEC-INDEPENDENT PROTEIN TRANSLOCASE PROTEIN TATC, CHLOROPLASTIC-RELATED"/>
    <property type="match status" value="1"/>
</dbReference>
<dbReference type="EMBL" id="SMAA01000021">
    <property type="protein sequence ID" value="TCS76684.1"/>
    <property type="molecule type" value="Genomic_DNA"/>
</dbReference>
<keyword evidence="5" id="KW-0653">Protein transport</keyword>
<protein>
    <recommendedName>
        <fullName evidence="5">Sec-independent protein translocase protein TatC</fullName>
    </recommendedName>
</protein>
<sequence>MSDIMQEKTPADLTTVKPSVPTQAAEEKPEGNMTLIEHLEELRKRIIRSLIAVCIGSGICYFFIEDIMHFLVLPAGKLYYMQPTEAFFTYIKVAIFSGFLLSLPIVLYQIWCFVLPALTIKERKVLVIVVPASFFLFFGGLLFSFFLVLPAAVKFFIGFGTDNLMPLFSVGKYFDFVISFVLPFGAVFELPLIVVILAKIGFVTSKFLIRKWRLVTFLAFVIAAVISPTPDIFTQCTIALPMIVLYFSSYLIVRFALRK</sequence>
<evidence type="ECO:0000313" key="7">
    <source>
        <dbReference type="Proteomes" id="UP000295188"/>
    </source>
</evidence>
<dbReference type="InterPro" id="IPR002033">
    <property type="entry name" value="TatC"/>
</dbReference>
<dbReference type="GO" id="GO:0065002">
    <property type="term" value="P:intracellular protein transmembrane transport"/>
    <property type="evidence" value="ECO:0007669"/>
    <property type="project" value="TreeGrafter"/>
</dbReference>
<dbReference type="AlphaFoldDB" id="A0A4V2URD3"/>
<evidence type="ECO:0000256" key="5">
    <source>
        <dbReference type="HAMAP-Rule" id="MF_00902"/>
    </source>
</evidence>
<dbReference type="GO" id="GO:0033281">
    <property type="term" value="C:TAT protein transport complex"/>
    <property type="evidence" value="ECO:0007669"/>
    <property type="project" value="UniProtKB-UniRule"/>
</dbReference>
<dbReference type="PANTHER" id="PTHR30371">
    <property type="entry name" value="SEC-INDEPENDENT PROTEIN TRANSLOCASE PROTEIN TATC"/>
    <property type="match status" value="1"/>
</dbReference>
<dbReference type="Proteomes" id="UP000295188">
    <property type="component" value="Unassembled WGS sequence"/>
</dbReference>
<dbReference type="RefSeq" id="WP_132551304.1">
    <property type="nucleotide sequence ID" value="NZ_SMAA01000021.1"/>
</dbReference>
<dbReference type="HAMAP" id="MF_00902">
    <property type="entry name" value="TatC"/>
    <property type="match status" value="1"/>
</dbReference>
<evidence type="ECO:0000256" key="4">
    <source>
        <dbReference type="ARBA" id="ARBA00023136"/>
    </source>
</evidence>
<dbReference type="OrthoDB" id="9777044at2"/>
<dbReference type="NCBIfam" id="TIGR00945">
    <property type="entry name" value="tatC"/>
    <property type="match status" value="1"/>
</dbReference>